<feature type="region of interest" description="Disordered" evidence="2">
    <location>
        <begin position="58"/>
        <end position="130"/>
    </location>
</feature>
<organism evidence="3 4">
    <name type="scientific">Mortierella alpina</name>
    <name type="common">Oleaginous fungus</name>
    <name type="synonym">Mortierella renispora</name>
    <dbReference type="NCBI Taxonomy" id="64518"/>
    <lineage>
        <taxon>Eukaryota</taxon>
        <taxon>Fungi</taxon>
        <taxon>Fungi incertae sedis</taxon>
        <taxon>Mucoromycota</taxon>
        <taxon>Mortierellomycotina</taxon>
        <taxon>Mortierellomycetes</taxon>
        <taxon>Mortierellales</taxon>
        <taxon>Mortierellaceae</taxon>
        <taxon>Mortierella</taxon>
    </lineage>
</organism>
<dbReference type="Gene3D" id="3.40.50.10540">
    <property type="entry name" value="Crotonobetainyl-coa:carnitine coa-transferase, domain 1"/>
    <property type="match status" value="1"/>
</dbReference>
<reference evidence="3" key="1">
    <citation type="submission" date="2021-07" db="EMBL/GenBank/DDBJ databases">
        <title>Draft genome of Mortierella alpina, strain LL118, isolated from an aspen leaf litter sample.</title>
        <authorList>
            <person name="Yang S."/>
            <person name="Vinatzer B.A."/>
        </authorList>
    </citation>
    <scope>NUCLEOTIDE SEQUENCE</scope>
    <source>
        <strain evidence="3">LL118</strain>
    </source>
</reference>
<dbReference type="EMBL" id="JAIFTL010000025">
    <property type="protein sequence ID" value="KAG9326120.1"/>
    <property type="molecule type" value="Genomic_DNA"/>
</dbReference>
<gene>
    <name evidence="3" type="ORF">KVV02_005625</name>
</gene>
<sequence>MHSLHSGRISSALGGISSSIRSSQAYSSSLAPNAAAAWLMRHRLTLCSTQPLRTFSLYSRQHEQRRRPERNTGVDSHNGSGGTQTLESLLAKTHQESQIGAPGTSSSSTDPKFKDRPHRPKSEPQAGPLDGFRVLDLTRVLAGPYCTQLLGDLG</sequence>
<dbReference type="InterPro" id="IPR003673">
    <property type="entry name" value="CoA-Trfase_fam_III"/>
</dbReference>
<comment type="caution">
    <text evidence="3">The sequence shown here is derived from an EMBL/GenBank/DDBJ whole genome shotgun (WGS) entry which is preliminary data.</text>
</comment>
<protein>
    <submittedName>
        <fullName evidence="3">Uncharacterized protein</fullName>
    </submittedName>
</protein>
<evidence type="ECO:0000313" key="3">
    <source>
        <dbReference type="EMBL" id="KAG9326120.1"/>
    </source>
</evidence>
<name>A0A9P8A958_MORAP</name>
<dbReference type="AlphaFoldDB" id="A0A9P8A958"/>
<dbReference type="GO" id="GO:0003824">
    <property type="term" value="F:catalytic activity"/>
    <property type="evidence" value="ECO:0007669"/>
    <property type="project" value="InterPro"/>
</dbReference>
<evidence type="ECO:0000313" key="4">
    <source>
        <dbReference type="Proteomes" id="UP000717515"/>
    </source>
</evidence>
<evidence type="ECO:0000256" key="2">
    <source>
        <dbReference type="SAM" id="MobiDB-lite"/>
    </source>
</evidence>
<comment type="similarity">
    <text evidence="1">Belongs to the CoA-transferase III family.</text>
</comment>
<dbReference type="SUPFAM" id="SSF89796">
    <property type="entry name" value="CoA-transferase family III (CaiB/BaiF)"/>
    <property type="match status" value="1"/>
</dbReference>
<proteinExistence type="inferred from homology"/>
<dbReference type="Proteomes" id="UP000717515">
    <property type="component" value="Unassembled WGS sequence"/>
</dbReference>
<accession>A0A9P8A958</accession>
<dbReference type="Pfam" id="PF02515">
    <property type="entry name" value="CoA_transf_3"/>
    <property type="match status" value="1"/>
</dbReference>
<dbReference type="InterPro" id="IPR023606">
    <property type="entry name" value="CoA-Trfase_III_dom_1_sf"/>
</dbReference>
<feature type="compositionally biased region" description="Polar residues" evidence="2">
    <location>
        <begin position="73"/>
        <end position="87"/>
    </location>
</feature>
<evidence type="ECO:0000256" key="1">
    <source>
        <dbReference type="ARBA" id="ARBA00008383"/>
    </source>
</evidence>